<dbReference type="InterPro" id="IPR009072">
    <property type="entry name" value="Histone-fold"/>
</dbReference>
<proteinExistence type="predicted"/>
<keyword evidence="3" id="KW-1185">Reference proteome</keyword>
<feature type="compositionally biased region" description="Basic residues" evidence="1">
    <location>
        <begin position="8"/>
        <end position="39"/>
    </location>
</feature>
<sequence>MATASYRTRGRTKLPRRKKQKSRKKARHRKLLPKRRKQPFKQGRQGSKAARKQAVSPKKALRHPCDEFVSKVLRRLHKDRVRISTKAKGKMISFIRRFYNSMSDKAKCSKRAQRTSTIGSKELQKALKRVMRKDQATELLTTIQKVSRRH</sequence>
<dbReference type="Proteomes" id="UP001142489">
    <property type="component" value="Unassembled WGS sequence"/>
</dbReference>
<comment type="caution">
    <text evidence="2">The sequence shown here is derived from an EMBL/GenBank/DDBJ whole genome shotgun (WGS) entry which is preliminary data.</text>
</comment>
<organism evidence="2 3">
    <name type="scientific">Phrynocephalus forsythii</name>
    <dbReference type="NCBI Taxonomy" id="171643"/>
    <lineage>
        <taxon>Eukaryota</taxon>
        <taxon>Metazoa</taxon>
        <taxon>Chordata</taxon>
        <taxon>Craniata</taxon>
        <taxon>Vertebrata</taxon>
        <taxon>Euteleostomi</taxon>
        <taxon>Lepidosauria</taxon>
        <taxon>Squamata</taxon>
        <taxon>Bifurcata</taxon>
        <taxon>Unidentata</taxon>
        <taxon>Episquamata</taxon>
        <taxon>Toxicofera</taxon>
        <taxon>Iguania</taxon>
        <taxon>Acrodonta</taxon>
        <taxon>Agamidae</taxon>
        <taxon>Agaminae</taxon>
        <taxon>Phrynocephalus</taxon>
    </lineage>
</organism>
<dbReference type="EMBL" id="JAPFRF010000011">
    <property type="protein sequence ID" value="KAJ7317200.1"/>
    <property type="molecule type" value="Genomic_DNA"/>
</dbReference>
<name>A0A9Q0XLK3_9SAUR</name>
<protein>
    <submittedName>
        <fullName evidence="2">Uncharacterized protein</fullName>
    </submittedName>
</protein>
<dbReference type="AlphaFoldDB" id="A0A9Q0XLK3"/>
<dbReference type="Gene3D" id="1.10.20.10">
    <property type="entry name" value="Histone, subunit A"/>
    <property type="match status" value="1"/>
</dbReference>
<reference evidence="2" key="1">
    <citation type="journal article" date="2023" name="DNA Res.">
        <title>Chromosome-level genome assembly of Phrynocephalus forsythii using third-generation DNA sequencing and Hi-C analysis.</title>
        <authorList>
            <person name="Qi Y."/>
            <person name="Zhao W."/>
            <person name="Zhao Y."/>
            <person name="Niu C."/>
            <person name="Cao S."/>
            <person name="Zhang Y."/>
        </authorList>
    </citation>
    <scope>NUCLEOTIDE SEQUENCE</scope>
    <source>
        <tissue evidence="2">Muscle</tissue>
    </source>
</reference>
<dbReference type="OrthoDB" id="9048421at2759"/>
<evidence type="ECO:0000313" key="2">
    <source>
        <dbReference type="EMBL" id="KAJ7317200.1"/>
    </source>
</evidence>
<feature type="region of interest" description="Disordered" evidence="1">
    <location>
        <begin position="1"/>
        <end position="61"/>
    </location>
</feature>
<gene>
    <name evidence="2" type="ORF">JRQ81_003362</name>
</gene>
<dbReference type="GO" id="GO:0046982">
    <property type="term" value="F:protein heterodimerization activity"/>
    <property type="evidence" value="ECO:0007669"/>
    <property type="project" value="InterPro"/>
</dbReference>
<evidence type="ECO:0000313" key="3">
    <source>
        <dbReference type="Proteomes" id="UP001142489"/>
    </source>
</evidence>
<dbReference type="SUPFAM" id="SSF47113">
    <property type="entry name" value="Histone-fold"/>
    <property type="match status" value="1"/>
</dbReference>
<evidence type="ECO:0000256" key="1">
    <source>
        <dbReference type="SAM" id="MobiDB-lite"/>
    </source>
</evidence>
<accession>A0A9Q0XLK3</accession>